<dbReference type="GO" id="GO:0016298">
    <property type="term" value="F:lipase activity"/>
    <property type="evidence" value="ECO:0007669"/>
    <property type="project" value="InterPro"/>
</dbReference>
<proteinExistence type="inferred from homology"/>
<dbReference type="PROSITE" id="PS01098">
    <property type="entry name" value="LIPASE_GDSL_SER"/>
    <property type="match status" value="1"/>
</dbReference>
<comment type="similarity">
    <text evidence="1">Belongs to the 'GDSL' lipolytic enzyme family.</text>
</comment>
<keyword evidence="5" id="KW-1185">Reference proteome</keyword>
<dbReference type="Gene3D" id="3.40.50.1110">
    <property type="entry name" value="SGNH hydrolase"/>
    <property type="match status" value="1"/>
</dbReference>
<dbReference type="Pfam" id="PF00657">
    <property type="entry name" value="Lipase_GDSL"/>
    <property type="match status" value="1"/>
</dbReference>
<gene>
    <name evidence="4" type="ORF">HYH03_002495</name>
</gene>
<protein>
    <submittedName>
        <fullName evidence="4">Uncharacterized protein</fullName>
    </submittedName>
</protein>
<keyword evidence="3" id="KW-0732">Signal</keyword>
<evidence type="ECO:0000256" key="2">
    <source>
        <dbReference type="ARBA" id="ARBA00022801"/>
    </source>
</evidence>
<evidence type="ECO:0000313" key="4">
    <source>
        <dbReference type="EMBL" id="KAG2499550.1"/>
    </source>
</evidence>
<feature type="signal peptide" evidence="3">
    <location>
        <begin position="1"/>
        <end position="20"/>
    </location>
</feature>
<dbReference type="EMBL" id="JAEHOE010000006">
    <property type="protein sequence ID" value="KAG2499550.1"/>
    <property type="molecule type" value="Genomic_DNA"/>
</dbReference>
<evidence type="ECO:0000256" key="3">
    <source>
        <dbReference type="SAM" id="SignalP"/>
    </source>
</evidence>
<dbReference type="Proteomes" id="UP000612055">
    <property type="component" value="Unassembled WGS sequence"/>
</dbReference>
<evidence type="ECO:0000313" key="5">
    <source>
        <dbReference type="Proteomes" id="UP000612055"/>
    </source>
</evidence>
<dbReference type="InterPro" id="IPR008265">
    <property type="entry name" value="Lipase_GDSL_AS"/>
</dbReference>
<dbReference type="GO" id="GO:0006629">
    <property type="term" value="P:lipid metabolic process"/>
    <property type="evidence" value="ECO:0007669"/>
    <property type="project" value="InterPro"/>
</dbReference>
<dbReference type="SUPFAM" id="SSF52266">
    <property type="entry name" value="SGNH hydrolase"/>
    <property type="match status" value="1"/>
</dbReference>
<accession>A0A835YJ48</accession>
<keyword evidence="2" id="KW-0378">Hydrolase</keyword>
<name>A0A835YJ48_9CHLO</name>
<dbReference type="AlphaFoldDB" id="A0A835YJ48"/>
<organism evidence="4 5">
    <name type="scientific">Edaphochlamys debaryana</name>
    <dbReference type="NCBI Taxonomy" id="47281"/>
    <lineage>
        <taxon>Eukaryota</taxon>
        <taxon>Viridiplantae</taxon>
        <taxon>Chlorophyta</taxon>
        <taxon>core chlorophytes</taxon>
        <taxon>Chlorophyceae</taxon>
        <taxon>CS clade</taxon>
        <taxon>Chlamydomonadales</taxon>
        <taxon>Chlamydomonadales incertae sedis</taxon>
        <taxon>Edaphochlamys</taxon>
    </lineage>
</organism>
<dbReference type="OrthoDB" id="542268at2759"/>
<dbReference type="InterPro" id="IPR051058">
    <property type="entry name" value="GDSL_Est/Lipase"/>
</dbReference>
<comment type="caution">
    <text evidence="4">The sequence shown here is derived from an EMBL/GenBank/DDBJ whole genome shotgun (WGS) entry which is preliminary data.</text>
</comment>
<evidence type="ECO:0000256" key="1">
    <source>
        <dbReference type="ARBA" id="ARBA00008668"/>
    </source>
</evidence>
<dbReference type="PANTHER" id="PTHR45648:SF22">
    <property type="entry name" value="GDSL LIPASE_ACYLHYDROLASE FAMILY PROTEIN (AFU_ORTHOLOGUE AFUA_4G14700)"/>
    <property type="match status" value="1"/>
</dbReference>
<feature type="chain" id="PRO_5032507470" evidence="3">
    <location>
        <begin position="21"/>
        <end position="362"/>
    </location>
</feature>
<sequence>MAPHMLVSLLALVSAAAVQAVSQAPIQRGAKQTLNLFIYGDSLSDTGYSFAINGGAPEARLGYWRGRFTNGPNWVDNLNATLSAGQPVQIYNYATAGATACNLSNAQPIYQAMTWIRNLTVQVGAFQQDVAAGKIPLPDSSNRNVAIIMVGVNDLAAFLYTVTTNPALAANTTELIARATQVGRDIVACRLQGAAALLQTGRVTDVILMPLTPVWMAPAVPAFFKPQVQLIATGIDQGIIPVAATTQAALNAVPALSNARIHTMGLSSEIEAGILALKPPFGNLVDACVTNQTTSQRVEPGAVACSNPTDYGFFDDIHPSARFHKYLAQRFLLPRLQQLRLVPRRVPLAHLGASGPQYAGPQ</sequence>
<dbReference type="InterPro" id="IPR036514">
    <property type="entry name" value="SGNH_hydro_sf"/>
</dbReference>
<dbReference type="PANTHER" id="PTHR45648">
    <property type="entry name" value="GDSL LIPASE/ACYLHYDROLASE FAMILY PROTEIN (AFU_ORTHOLOGUE AFUA_4G14700)"/>
    <property type="match status" value="1"/>
</dbReference>
<reference evidence="4" key="1">
    <citation type="journal article" date="2020" name="bioRxiv">
        <title>Comparative genomics of Chlamydomonas.</title>
        <authorList>
            <person name="Craig R.J."/>
            <person name="Hasan A.R."/>
            <person name="Ness R.W."/>
            <person name="Keightley P.D."/>
        </authorList>
    </citation>
    <scope>NUCLEOTIDE SEQUENCE</scope>
    <source>
        <strain evidence="4">CCAP 11/70</strain>
    </source>
</reference>
<dbReference type="InterPro" id="IPR001087">
    <property type="entry name" value="GDSL"/>
</dbReference>